<proteinExistence type="predicted"/>
<dbReference type="VEuPathDB" id="FungiDB:MAPG_09743"/>
<gene>
    <name evidence="1" type="ORF">MAPG_09743</name>
</gene>
<keyword evidence="3" id="KW-1185">Reference proteome</keyword>
<dbReference type="EnsemblFungi" id="MAPG_09743T0">
    <property type="protein sequence ID" value="MAPG_09743T0"/>
    <property type="gene ID" value="MAPG_09743"/>
</dbReference>
<dbReference type="AlphaFoldDB" id="A0A0C4EAR6"/>
<accession>A0A0C4EAR6</accession>
<reference evidence="3" key="2">
    <citation type="submission" date="2010-05" db="EMBL/GenBank/DDBJ databases">
        <title>The genome sequence of Magnaporthe poae strain ATCC 64411.</title>
        <authorList>
            <person name="Ma L.-J."/>
            <person name="Dead R."/>
            <person name="Young S."/>
            <person name="Zeng Q."/>
            <person name="Koehrsen M."/>
            <person name="Alvarado L."/>
            <person name="Berlin A."/>
            <person name="Chapman S.B."/>
            <person name="Chen Z."/>
            <person name="Freedman E."/>
            <person name="Gellesch M."/>
            <person name="Goldberg J."/>
            <person name="Griggs A."/>
            <person name="Gujja S."/>
            <person name="Heilman E.R."/>
            <person name="Heiman D."/>
            <person name="Hepburn T."/>
            <person name="Howarth C."/>
            <person name="Jen D."/>
            <person name="Larson L."/>
            <person name="Mehta T."/>
            <person name="Neiman D."/>
            <person name="Pearson M."/>
            <person name="Roberts A."/>
            <person name="Saif S."/>
            <person name="Shea T."/>
            <person name="Shenoy N."/>
            <person name="Sisk P."/>
            <person name="Stolte C."/>
            <person name="Sykes S."/>
            <person name="Walk T."/>
            <person name="White J."/>
            <person name="Yandava C."/>
            <person name="Haas B."/>
            <person name="Nusbaum C."/>
            <person name="Birren B."/>
        </authorList>
    </citation>
    <scope>NUCLEOTIDE SEQUENCE [LARGE SCALE GENOMIC DNA]</scope>
    <source>
        <strain evidence="3">ATCC 64411 / 73-15</strain>
    </source>
</reference>
<evidence type="ECO:0000313" key="1">
    <source>
        <dbReference type="EMBL" id="KLU91221.1"/>
    </source>
</evidence>
<sequence length="197" mass="22409">MWNTQQPLSAFVKVVTGEHLGARRLYLTGDMTAFRLTVRDLGAGRKIYAGTRDWVSQVFYRFHAMHWVDWQVSLVLPPCHPASEVLAEDWQTPIHRPRQGSKAIDWDDAYFHDIIGIYPEQPNVVALQGGDGDDDDDRQFQTSAYYHDLPLARGQFLDPEFTRVVEHRIGETVAAFPYEEISISPMSIQAILGGPPR</sequence>
<protein>
    <submittedName>
        <fullName evidence="1 2">Uncharacterized protein</fullName>
    </submittedName>
</protein>
<dbReference type="EMBL" id="ADBL01002491">
    <property type="status" value="NOT_ANNOTATED_CDS"/>
    <property type="molecule type" value="Genomic_DNA"/>
</dbReference>
<reference evidence="1" key="1">
    <citation type="submission" date="2010-05" db="EMBL/GenBank/DDBJ databases">
        <title>The Genome Sequence of Magnaporthe poae strain ATCC 64411.</title>
        <authorList>
            <consortium name="The Broad Institute Genome Sequencing Platform"/>
            <consortium name="Broad Institute Genome Sequencing Center for Infectious Disease"/>
            <person name="Ma L.-J."/>
            <person name="Dead R."/>
            <person name="Young S."/>
            <person name="Zeng Q."/>
            <person name="Koehrsen M."/>
            <person name="Alvarado L."/>
            <person name="Berlin A."/>
            <person name="Chapman S.B."/>
            <person name="Chen Z."/>
            <person name="Freedman E."/>
            <person name="Gellesch M."/>
            <person name="Goldberg J."/>
            <person name="Griggs A."/>
            <person name="Gujja S."/>
            <person name="Heilman E.R."/>
            <person name="Heiman D."/>
            <person name="Hepburn T."/>
            <person name="Howarth C."/>
            <person name="Jen D."/>
            <person name="Larson L."/>
            <person name="Mehta T."/>
            <person name="Neiman D."/>
            <person name="Pearson M."/>
            <person name="Roberts A."/>
            <person name="Saif S."/>
            <person name="Shea T."/>
            <person name="Shenoy N."/>
            <person name="Sisk P."/>
            <person name="Stolte C."/>
            <person name="Sykes S."/>
            <person name="Walk T."/>
            <person name="White J."/>
            <person name="Yandava C."/>
            <person name="Haas B."/>
            <person name="Nusbaum C."/>
            <person name="Birren B."/>
        </authorList>
    </citation>
    <scope>NUCLEOTIDE SEQUENCE</scope>
    <source>
        <strain evidence="1">ATCC 64411</strain>
    </source>
</reference>
<reference evidence="1" key="3">
    <citation type="submission" date="2011-03" db="EMBL/GenBank/DDBJ databases">
        <title>Annotation of Magnaporthe poae ATCC 64411.</title>
        <authorList>
            <person name="Ma L.-J."/>
            <person name="Dead R."/>
            <person name="Young S.K."/>
            <person name="Zeng Q."/>
            <person name="Gargeya S."/>
            <person name="Fitzgerald M."/>
            <person name="Haas B."/>
            <person name="Abouelleil A."/>
            <person name="Alvarado L."/>
            <person name="Arachchi H.M."/>
            <person name="Berlin A."/>
            <person name="Brown A."/>
            <person name="Chapman S.B."/>
            <person name="Chen Z."/>
            <person name="Dunbar C."/>
            <person name="Freedman E."/>
            <person name="Gearin G."/>
            <person name="Gellesch M."/>
            <person name="Goldberg J."/>
            <person name="Griggs A."/>
            <person name="Gujja S."/>
            <person name="Heiman D."/>
            <person name="Howarth C."/>
            <person name="Larson L."/>
            <person name="Lui A."/>
            <person name="MacDonald P.J.P."/>
            <person name="Mehta T."/>
            <person name="Montmayeur A."/>
            <person name="Murphy C."/>
            <person name="Neiman D."/>
            <person name="Pearson M."/>
            <person name="Priest M."/>
            <person name="Roberts A."/>
            <person name="Saif S."/>
            <person name="Shea T."/>
            <person name="Shenoy N."/>
            <person name="Sisk P."/>
            <person name="Stolte C."/>
            <person name="Sykes S."/>
            <person name="Yandava C."/>
            <person name="Wortman J."/>
            <person name="Nusbaum C."/>
            <person name="Birren B."/>
        </authorList>
    </citation>
    <scope>NUCLEOTIDE SEQUENCE</scope>
    <source>
        <strain evidence="1">ATCC 64411</strain>
    </source>
</reference>
<dbReference type="EMBL" id="GL876976">
    <property type="protein sequence ID" value="KLU91221.1"/>
    <property type="molecule type" value="Genomic_DNA"/>
</dbReference>
<reference evidence="2" key="5">
    <citation type="submission" date="2015-06" db="UniProtKB">
        <authorList>
            <consortium name="EnsemblFungi"/>
        </authorList>
    </citation>
    <scope>IDENTIFICATION</scope>
    <source>
        <strain evidence="2">ATCC 64411</strain>
    </source>
</reference>
<dbReference type="Proteomes" id="UP000011715">
    <property type="component" value="Unassembled WGS sequence"/>
</dbReference>
<evidence type="ECO:0000313" key="3">
    <source>
        <dbReference type="Proteomes" id="UP000011715"/>
    </source>
</evidence>
<name>A0A0C4EAR6_MAGP6</name>
<reference evidence="2" key="4">
    <citation type="journal article" date="2015" name="G3 (Bethesda)">
        <title>Genome sequences of three phytopathogenic species of the Magnaporthaceae family of fungi.</title>
        <authorList>
            <person name="Okagaki L.H."/>
            <person name="Nunes C.C."/>
            <person name="Sailsbery J."/>
            <person name="Clay B."/>
            <person name="Brown D."/>
            <person name="John T."/>
            <person name="Oh Y."/>
            <person name="Young N."/>
            <person name="Fitzgerald M."/>
            <person name="Haas B.J."/>
            <person name="Zeng Q."/>
            <person name="Young S."/>
            <person name="Adiconis X."/>
            <person name="Fan L."/>
            <person name="Levin J.Z."/>
            <person name="Mitchell T.K."/>
            <person name="Okubara P.A."/>
            <person name="Farman M.L."/>
            <person name="Kohn L.M."/>
            <person name="Birren B."/>
            <person name="Ma L.-J."/>
            <person name="Dean R.A."/>
        </authorList>
    </citation>
    <scope>NUCLEOTIDE SEQUENCE</scope>
    <source>
        <strain evidence="2">ATCC 64411 / 73-15</strain>
    </source>
</reference>
<organism evidence="2 3">
    <name type="scientific">Magnaporthiopsis poae (strain ATCC 64411 / 73-15)</name>
    <name type="common">Kentucky bluegrass fungus</name>
    <name type="synonym">Magnaporthe poae</name>
    <dbReference type="NCBI Taxonomy" id="644358"/>
    <lineage>
        <taxon>Eukaryota</taxon>
        <taxon>Fungi</taxon>
        <taxon>Dikarya</taxon>
        <taxon>Ascomycota</taxon>
        <taxon>Pezizomycotina</taxon>
        <taxon>Sordariomycetes</taxon>
        <taxon>Sordariomycetidae</taxon>
        <taxon>Magnaporthales</taxon>
        <taxon>Magnaporthaceae</taxon>
        <taxon>Magnaporthiopsis</taxon>
    </lineage>
</organism>
<evidence type="ECO:0000313" key="2">
    <source>
        <dbReference type="EnsemblFungi" id="MAPG_09743T0"/>
    </source>
</evidence>